<comment type="catalytic activity">
    <reaction evidence="1 7">
        <text>[(1-&gt;4)-alpha-D-glucosyl](n) + ADP-alpha-D-glucose = [(1-&gt;4)-alpha-D-glucosyl](n+1) + ADP + H(+)</text>
        <dbReference type="Rhea" id="RHEA:18189"/>
        <dbReference type="Rhea" id="RHEA-COMP:9584"/>
        <dbReference type="Rhea" id="RHEA-COMP:9587"/>
        <dbReference type="ChEBI" id="CHEBI:15378"/>
        <dbReference type="ChEBI" id="CHEBI:15444"/>
        <dbReference type="ChEBI" id="CHEBI:57498"/>
        <dbReference type="ChEBI" id="CHEBI:456216"/>
        <dbReference type="EC" id="2.4.1.21"/>
    </reaction>
</comment>
<dbReference type="UniPathway" id="UPA00164"/>
<evidence type="ECO:0000256" key="7">
    <source>
        <dbReference type="HAMAP-Rule" id="MF_00484"/>
    </source>
</evidence>
<keyword evidence="11" id="KW-1185">Reference proteome</keyword>
<dbReference type="Pfam" id="PF00534">
    <property type="entry name" value="Glycos_transf_1"/>
    <property type="match status" value="1"/>
</dbReference>
<dbReference type="CAZy" id="GT5">
    <property type="family name" value="Glycosyltransferase Family 5"/>
</dbReference>
<dbReference type="PANTHER" id="PTHR45825:SF11">
    <property type="entry name" value="ALPHA AMYLASE DOMAIN-CONTAINING PROTEIN"/>
    <property type="match status" value="1"/>
</dbReference>
<comment type="similarity">
    <text evidence="3 7">Belongs to the glycosyltransferase 1 family. Bacterial/plant glycogen synthase subfamily.</text>
</comment>
<evidence type="ECO:0000313" key="10">
    <source>
        <dbReference type="EMBL" id="ACV61729.1"/>
    </source>
</evidence>
<comment type="pathway">
    <text evidence="7">Glycan biosynthesis; glycogen biosynthesis.</text>
</comment>
<dbReference type="EMBL" id="CP001720">
    <property type="protein sequence ID" value="ACV61729.1"/>
    <property type="molecule type" value="Genomic_DNA"/>
</dbReference>
<dbReference type="Pfam" id="PF08323">
    <property type="entry name" value="Glyco_transf_5"/>
    <property type="match status" value="1"/>
</dbReference>
<dbReference type="NCBIfam" id="TIGR02095">
    <property type="entry name" value="glgA"/>
    <property type="match status" value="1"/>
</dbReference>
<feature type="binding site" evidence="7">
    <location>
        <position position="15"/>
    </location>
    <ligand>
        <name>ADP-alpha-D-glucose</name>
        <dbReference type="ChEBI" id="CHEBI:57498"/>
    </ligand>
</feature>
<evidence type="ECO:0000259" key="8">
    <source>
        <dbReference type="Pfam" id="PF00534"/>
    </source>
</evidence>
<evidence type="ECO:0000256" key="6">
    <source>
        <dbReference type="ARBA" id="ARBA00023056"/>
    </source>
</evidence>
<dbReference type="STRING" id="485916.Dtox_0821"/>
<keyword evidence="4 7" id="KW-0328">Glycosyltransferase</keyword>
<dbReference type="EC" id="2.4.1.21" evidence="7"/>
<dbReference type="Proteomes" id="UP000002217">
    <property type="component" value="Chromosome"/>
</dbReference>
<feature type="domain" description="Starch synthase catalytic" evidence="9">
    <location>
        <begin position="2"/>
        <end position="236"/>
    </location>
</feature>
<feature type="domain" description="Glycosyl transferase family 1" evidence="8">
    <location>
        <begin position="293"/>
        <end position="436"/>
    </location>
</feature>
<name>C8W265_DESAS</name>
<evidence type="ECO:0000256" key="2">
    <source>
        <dbReference type="ARBA" id="ARBA00002764"/>
    </source>
</evidence>
<dbReference type="HAMAP" id="MF_00484">
    <property type="entry name" value="Glycogen_synth"/>
    <property type="match status" value="1"/>
</dbReference>
<evidence type="ECO:0000259" key="9">
    <source>
        <dbReference type="Pfam" id="PF08323"/>
    </source>
</evidence>
<evidence type="ECO:0000313" key="11">
    <source>
        <dbReference type="Proteomes" id="UP000002217"/>
    </source>
</evidence>
<dbReference type="InterPro" id="IPR013534">
    <property type="entry name" value="Starch_synth_cat_dom"/>
</dbReference>
<evidence type="ECO:0000256" key="3">
    <source>
        <dbReference type="ARBA" id="ARBA00010281"/>
    </source>
</evidence>
<comment type="function">
    <text evidence="2 7">Synthesizes alpha-1,4-glucan chains using ADP-glucose.</text>
</comment>
<dbReference type="AlphaFoldDB" id="C8W265"/>
<sequence>MKVLFVAGEAFPFAKTGGLADVVGSLPKYLRKLGVDVRVMIPKYGDIQDIYTEDAVTVHSRIVDVGWRHQYCGIQEVNYQGVPIYFVDNEYYFKRQGYYGFYDEAERYAFFCRAVLDCLPHIHFIPQIIHCHDWHAGMVSALIKTQYRYNAICGRLKTIFTVHNLKYQGIFPHGILWDLFRLSYEHFNAEGLEFYGDVSYLKAGLVYSDIITTVSQNYMYEIQTPFYGERLDGLLRRRSHELYGIINGIDYEEYNPLTDPHIFVNYNADSLDKKLQNKASLQQYLGLPERPEIPLIAIVSRLVGQKGLDLVARVLGEMLDLDVQLVVLGTGEAIYENMFRNAAYWFPQKVSANIYFDNSLAHRVYAGSDMLLVPSLFEPCGLSQLIAMRYGCLPVARETGGLKDTVLSYNENTGEGNGFSFANYNAHDMLYTVSRAVGFYKQQEVWQKIVRQSMSMDYSWDTSAQEYAKLYNILAKRAQVGR</sequence>
<keyword evidence="6 7" id="KW-0320">Glycogen biosynthesis</keyword>
<dbReference type="InterPro" id="IPR001296">
    <property type="entry name" value="Glyco_trans_1"/>
</dbReference>
<dbReference type="OrthoDB" id="9808590at2"/>
<evidence type="ECO:0000256" key="1">
    <source>
        <dbReference type="ARBA" id="ARBA00001478"/>
    </source>
</evidence>
<dbReference type="NCBIfam" id="NF001899">
    <property type="entry name" value="PRK00654.1-2"/>
    <property type="match status" value="1"/>
</dbReference>
<protein>
    <recommendedName>
        <fullName evidence="7">Glycogen synthase</fullName>
        <ecNumber evidence="7">2.4.1.21</ecNumber>
    </recommendedName>
    <alternativeName>
        <fullName evidence="7">Starch [bacterial glycogen] synthase</fullName>
    </alternativeName>
</protein>
<dbReference type="HOGENOM" id="CLU_009583_18_2_9"/>
<dbReference type="eggNOG" id="COG0297">
    <property type="taxonomic scope" value="Bacteria"/>
</dbReference>
<reference evidence="10 11" key="1">
    <citation type="journal article" date="2009" name="Stand. Genomic Sci.">
        <title>Complete genome sequence of Desulfotomaculum acetoxidans type strain (5575).</title>
        <authorList>
            <person name="Spring S."/>
            <person name="Lapidus A."/>
            <person name="Schroder M."/>
            <person name="Gleim D."/>
            <person name="Sims D."/>
            <person name="Meincke L."/>
            <person name="Glavina Del Rio T."/>
            <person name="Tice H."/>
            <person name="Copeland A."/>
            <person name="Cheng J.F."/>
            <person name="Lucas S."/>
            <person name="Chen F."/>
            <person name="Nolan M."/>
            <person name="Bruce D."/>
            <person name="Goodwin L."/>
            <person name="Pitluck S."/>
            <person name="Ivanova N."/>
            <person name="Mavromatis K."/>
            <person name="Mikhailova N."/>
            <person name="Pati A."/>
            <person name="Chen A."/>
            <person name="Palaniappan K."/>
            <person name="Land M."/>
            <person name="Hauser L."/>
            <person name="Chang Y.J."/>
            <person name="Jeffries C.D."/>
            <person name="Chain P."/>
            <person name="Saunders E."/>
            <person name="Brettin T."/>
            <person name="Detter J.C."/>
            <person name="Goker M."/>
            <person name="Bristow J."/>
            <person name="Eisen J.A."/>
            <person name="Markowitz V."/>
            <person name="Hugenholtz P."/>
            <person name="Kyrpides N.C."/>
            <person name="Klenk H.P."/>
            <person name="Han C."/>
        </authorList>
    </citation>
    <scope>NUCLEOTIDE SEQUENCE [LARGE SCALE GENOMIC DNA]</scope>
    <source>
        <strain evidence="11">ATCC 49208 / DSM 771 / VKM B-1644</strain>
    </source>
</reference>
<dbReference type="NCBIfam" id="NF001898">
    <property type="entry name" value="PRK00654.1-1"/>
    <property type="match status" value="1"/>
</dbReference>
<proteinExistence type="inferred from homology"/>
<evidence type="ECO:0000256" key="5">
    <source>
        <dbReference type="ARBA" id="ARBA00022679"/>
    </source>
</evidence>
<dbReference type="SUPFAM" id="SSF53756">
    <property type="entry name" value="UDP-Glycosyltransferase/glycogen phosphorylase"/>
    <property type="match status" value="1"/>
</dbReference>
<dbReference type="GO" id="GO:0004373">
    <property type="term" value="F:alpha-1,4-glucan glucosyltransferase (UDP-glucose donor) activity"/>
    <property type="evidence" value="ECO:0007669"/>
    <property type="project" value="InterPro"/>
</dbReference>
<organism evidence="10 11">
    <name type="scientific">Desulfofarcimen acetoxidans (strain ATCC 49208 / DSM 771 / KCTC 5769 / VKM B-1644 / 5575)</name>
    <name type="common">Desulfotomaculum acetoxidans</name>
    <dbReference type="NCBI Taxonomy" id="485916"/>
    <lineage>
        <taxon>Bacteria</taxon>
        <taxon>Bacillati</taxon>
        <taxon>Bacillota</taxon>
        <taxon>Clostridia</taxon>
        <taxon>Eubacteriales</taxon>
        <taxon>Peptococcaceae</taxon>
        <taxon>Desulfofarcimen</taxon>
    </lineage>
</organism>
<gene>
    <name evidence="7" type="primary">glgA</name>
    <name evidence="10" type="ordered locus">Dtox_0821</name>
</gene>
<dbReference type="PANTHER" id="PTHR45825">
    <property type="entry name" value="GRANULE-BOUND STARCH SYNTHASE 1, CHLOROPLASTIC/AMYLOPLASTIC"/>
    <property type="match status" value="1"/>
</dbReference>
<dbReference type="InterPro" id="IPR011835">
    <property type="entry name" value="GS/SS"/>
</dbReference>
<dbReference type="CDD" id="cd03791">
    <property type="entry name" value="GT5_Glycogen_synthase_DULL1-like"/>
    <property type="match status" value="1"/>
</dbReference>
<dbReference type="Gene3D" id="3.40.50.2000">
    <property type="entry name" value="Glycogen Phosphorylase B"/>
    <property type="match status" value="2"/>
</dbReference>
<keyword evidence="5 7" id="KW-0808">Transferase</keyword>
<dbReference type="KEGG" id="dae:Dtox_0821"/>
<dbReference type="GO" id="GO:0005978">
    <property type="term" value="P:glycogen biosynthetic process"/>
    <property type="evidence" value="ECO:0007669"/>
    <property type="project" value="UniProtKB-UniRule"/>
</dbReference>
<dbReference type="RefSeq" id="WP_015756447.1">
    <property type="nucleotide sequence ID" value="NC_013216.1"/>
</dbReference>
<evidence type="ECO:0000256" key="4">
    <source>
        <dbReference type="ARBA" id="ARBA00022676"/>
    </source>
</evidence>
<dbReference type="GO" id="GO:0009011">
    <property type="term" value="F:alpha-1,4-glucan glucosyltransferase (ADP-glucose donor) activity"/>
    <property type="evidence" value="ECO:0007669"/>
    <property type="project" value="UniProtKB-UniRule"/>
</dbReference>
<accession>C8W265</accession>